<keyword evidence="6" id="KW-1185">Reference proteome</keyword>
<comment type="similarity">
    <text evidence="2">Belongs to the bacterial solute-binding protein 1 family.</text>
</comment>
<dbReference type="AlphaFoldDB" id="A0A7W6H646"/>
<feature type="chain" id="PRO_5030601135" evidence="4">
    <location>
        <begin position="25"/>
        <end position="418"/>
    </location>
</feature>
<evidence type="ECO:0000313" key="5">
    <source>
        <dbReference type="EMBL" id="MBB3999266.1"/>
    </source>
</evidence>
<dbReference type="EMBL" id="JACIEK010000009">
    <property type="protein sequence ID" value="MBB3999266.1"/>
    <property type="molecule type" value="Genomic_DNA"/>
</dbReference>
<dbReference type="SUPFAM" id="SSF53850">
    <property type="entry name" value="Periplasmic binding protein-like II"/>
    <property type="match status" value="1"/>
</dbReference>
<sequence length="418" mass="45772">MNVLRRSLLAATLCLPFMAGSAVAEPVTIDFWTGWDPGKSDAKAAQAAIAEFEAANPEIKVKTQVIAFDALHDKLVTAISAGDAPDLSWGLIEWFGELNRMNALADLTGRMAEWPDRDKLYPNALEQLSVEGKLVALPNYLGLRGLLYHSDMLKAAGVSEPPKTWDELVAAAKAIREKTGKPGFGIAGRGVRSPQELIMFLAQNDVEIARRQADGKYRNTWKDDPAELARAAEVFAFYRRMLDEGVVAKQASGWGWEEEDTNFGLGQYAMVVNGPWMRSRSEQNPKEMKDVLVAAPPAGRKAATFFEIAPIYVYKGDKEDAVWKFASFMLNKDVQAKMYPDSSARSDVVGDEVWGEPFTSLAPIGVSFPPVALGSITRSMEESIGRVLLKDEAPEKVAARLGEAVNKSLRQSGQMSSP</sequence>
<dbReference type="InterPro" id="IPR006059">
    <property type="entry name" value="SBP"/>
</dbReference>
<organism evidence="5 6">
    <name type="scientific">Aureimonas pseudogalii</name>
    <dbReference type="NCBI Taxonomy" id="1744844"/>
    <lineage>
        <taxon>Bacteria</taxon>
        <taxon>Pseudomonadati</taxon>
        <taxon>Pseudomonadota</taxon>
        <taxon>Alphaproteobacteria</taxon>
        <taxon>Hyphomicrobiales</taxon>
        <taxon>Aurantimonadaceae</taxon>
        <taxon>Aureimonas</taxon>
    </lineage>
</organism>
<dbReference type="GO" id="GO:0042597">
    <property type="term" value="C:periplasmic space"/>
    <property type="evidence" value="ECO:0007669"/>
    <property type="project" value="UniProtKB-SubCell"/>
</dbReference>
<evidence type="ECO:0000256" key="3">
    <source>
        <dbReference type="ARBA" id="ARBA00022764"/>
    </source>
</evidence>
<reference evidence="5 6" key="1">
    <citation type="submission" date="2020-08" db="EMBL/GenBank/DDBJ databases">
        <title>Genomic Encyclopedia of Type Strains, Phase IV (KMG-IV): sequencing the most valuable type-strain genomes for metagenomic binning, comparative biology and taxonomic classification.</title>
        <authorList>
            <person name="Goeker M."/>
        </authorList>
    </citation>
    <scope>NUCLEOTIDE SEQUENCE [LARGE SCALE GENOMIC DNA]</scope>
    <source>
        <strain evidence="5 6">DSM 102238</strain>
    </source>
</reference>
<keyword evidence="3" id="KW-0574">Periplasm</keyword>
<name>A0A7W6H646_9HYPH</name>
<gene>
    <name evidence="5" type="ORF">GGR04_003135</name>
</gene>
<evidence type="ECO:0000256" key="2">
    <source>
        <dbReference type="ARBA" id="ARBA00008520"/>
    </source>
</evidence>
<keyword evidence="4" id="KW-0732">Signal</keyword>
<dbReference type="Proteomes" id="UP000542776">
    <property type="component" value="Unassembled WGS sequence"/>
</dbReference>
<comment type="caution">
    <text evidence="5">The sequence shown here is derived from an EMBL/GenBank/DDBJ whole genome shotgun (WGS) entry which is preliminary data.</text>
</comment>
<dbReference type="Gene3D" id="3.40.190.10">
    <property type="entry name" value="Periplasmic binding protein-like II"/>
    <property type="match status" value="2"/>
</dbReference>
<dbReference type="RefSeq" id="WP_183200824.1">
    <property type="nucleotide sequence ID" value="NZ_JACIEK010000009.1"/>
</dbReference>
<accession>A0A7W6H646</accession>
<protein>
    <submittedName>
        <fullName evidence="5">ABC-type glycerol-3-phosphate transport system substrate-binding protein</fullName>
    </submittedName>
</protein>
<proteinExistence type="inferred from homology"/>
<dbReference type="InterPro" id="IPR050490">
    <property type="entry name" value="Bact_solute-bd_prot1"/>
</dbReference>
<dbReference type="Pfam" id="PF01547">
    <property type="entry name" value="SBP_bac_1"/>
    <property type="match status" value="1"/>
</dbReference>
<dbReference type="CDD" id="cd13585">
    <property type="entry name" value="PBP2_TMBP_like"/>
    <property type="match status" value="1"/>
</dbReference>
<evidence type="ECO:0000256" key="1">
    <source>
        <dbReference type="ARBA" id="ARBA00004418"/>
    </source>
</evidence>
<feature type="signal peptide" evidence="4">
    <location>
        <begin position="1"/>
        <end position="24"/>
    </location>
</feature>
<evidence type="ECO:0000256" key="4">
    <source>
        <dbReference type="SAM" id="SignalP"/>
    </source>
</evidence>
<evidence type="ECO:0000313" key="6">
    <source>
        <dbReference type="Proteomes" id="UP000542776"/>
    </source>
</evidence>
<dbReference type="PANTHER" id="PTHR43649:SF12">
    <property type="entry name" value="DIACETYLCHITOBIOSE BINDING PROTEIN DASA"/>
    <property type="match status" value="1"/>
</dbReference>
<dbReference type="PANTHER" id="PTHR43649">
    <property type="entry name" value="ARABINOSE-BINDING PROTEIN-RELATED"/>
    <property type="match status" value="1"/>
</dbReference>
<comment type="subcellular location">
    <subcellularLocation>
        <location evidence="1">Periplasm</location>
    </subcellularLocation>
</comment>